<feature type="transmembrane region" description="Helical" evidence="1">
    <location>
        <begin position="192"/>
        <end position="212"/>
    </location>
</feature>
<keyword evidence="1" id="KW-0472">Membrane</keyword>
<protein>
    <recommendedName>
        <fullName evidence="2">DUF7978 domain-containing protein</fullName>
    </recommendedName>
</protein>
<keyword evidence="4" id="KW-1185">Reference proteome</keyword>
<name>A0A1B1MXQ8_9BACL</name>
<feature type="transmembrane region" description="Helical" evidence="1">
    <location>
        <begin position="309"/>
        <end position="328"/>
    </location>
</feature>
<reference evidence="3 4" key="1">
    <citation type="submission" date="2016-01" db="EMBL/GenBank/DDBJ databases">
        <title>Complete Genome Sequence of Paenibacillus yonginensis DCY84, a novel Plant Growth-Promoting Bacteria with Elicitation of Induced Systemic Resistance.</title>
        <authorList>
            <person name="Kim Y.J."/>
            <person name="Yang D.C."/>
            <person name="Sukweenadhi J."/>
        </authorList>
    </citation>
    <scope>NUCLEOTIDE SEQUENCE [LARGE SCALE GENOMIC DNA]</scope>
    <source>
        <strain evidence="3 4">DCY84</strain>
    </source>
</reference>
<evidence type="ECO:0000313" key="3">
    <source>
        <dbReference type="EMBL" id="ANS73973.1"/>
    </source>
</evidence>
<dbReference type="Pfam" id="PF25933">
    <property type="entry name" value="DUF7978"/>
    <property type="match status" value="1"/>
</dbReference>
<dbReference type="InterPro" id="IPR058284">
    <property type="entry name" value="DUF7978"/>
</dbReference>
<evidence type="ECO:0000256" key="1">
    <source>
        <dbReference type="SAM" id="Phobius"/>
    </source>
</evidence>
<accession>A0A1B1MXQ8</accession>
<sequence length="516" mass="57235">MYCKHCGAKTMDGALYCYNDGSPLLALNEEFIIQKDLTIHYCSKCSCENDNHSLYCVSCGSSLEKITDSFKTHSSNVFESTAQIIRVDKRTLDTSGKFSVMRKIWSPFLYSIVALIFSSFLSWTLSTVLNNKLRTIIMSELDYGLSSVVPTEITNKLKLISTTDILMLTHMVGIRLDFGSSLFNVHIKTSGGLLLLMIIPMVTLLIVGYWSGRKLPNSSPAERVASSIVVAIVYSLLFSLVSLLAGASVNQYIYGERVSLTTNYSFGSALLHGFIISFVFVSLGSLLSLPKELKSLGSNRSFGISIARALITTFLGVIVCAFLSLVLLSSDEDFRSDELSASERLTISTEFGGYFWEMAHLNSTSFTAEEGEGGTSLKYSILKGFKLTDYPHYFSDDESDEEGPLTIKFAWIVYLVPVFLHIWSGRQLRRTTSGKAILEVAAYAVGMGILTFMLAYILNFSLYSEIYDFFSVTMGVSLIKSFFTSGFIALLGATIGWLVFGRLSKMEDRTIKNQFI</sequence>
<dbReference type="KEGG" id="pyg:AWM70_04805"/>
<feature type="domain" description="DUF7978" evidence="2">
    <location>
        <begin position="169"/>
        <end position="288"/>
    </location>
</feature>
<organism evidence="3 4">
    <name type="scientific">Paenibacillus yonginensis</name>
    <dbReference type="NCBI Taxonomy" id="1462996"/>
    <lineage>
        <taxon>Bacteria</taxon>
        <taxon>Bacillati</taxon>
        <taxon>Bacillota</taxon>
        <taxon>Bacilli</taxon>
        <taxon>Bacillales</taxon>
        <taxon>Paenibacillaceae</taxon>
        <taxon>Paenibacillus</taxon>
    </lineage>
</organism>
<feature type="transmembrane region" description="Helical" evidence="1">
    <location>
        <begin position="269"/>
        <end position="289"/>
    </location>
</feature>
<feature type="transmembrane region" description="Helical" evidence="1">
    <location>
        <begin position="224"/>
        <end position="249"/>
    </location>
</feature>
<proteinExistence type="predicted"/>
<dbReference type="AlphaFoldDB" id="A0A1B1MXQ8"/>
<feature type="transmembrane region" description="Helical" evidence="1">
    <location>
        <begin position="405"/>
        <end position="424"/>
    </location>
</feature>
<dbReference type="STRING" id="1462996.AWM70_04805"/>
<evidence type="ECO:0000313" key="4">
    <source>
        <dbReference type="Proteomes" id="UP000092573"/>
    </source>
</evidence>
<keyword evidence="1" id="KW-0812">Transmembrane</keyword>
<dbReference type="Proteomes" id="UP000092573">
    <property type="component" value="Chromosome"/>
</dbReference>
<feature type="transmembrane region" description="Helical" evidence="1">
    <location>
        <begin position="436"/>
        <end position="458"/>
    </location>
</feature>
<gene>
    <name evidence="3" type="ORF">AWM70_04805</name>
</gene>
<keyword evidence="1" id="KW-1133">Transmembrane helix</keyword>
<evidence type="ECO:0000259" key="2">
    <source>
        <dbReference type="Pfam" id="PF25933"/>
    </source>
</evidence>
<dbReference type="EMBL" id="CP014167">
    <property type="protein sequence ID" value="ANS73973.1"/>
    <property type="molecule type" value="Genomic_DNA"/>
</dbReference>
<feature type="transmembrane region" description="Helical" evidence="1">
    <location>
        <begin position="107"/>
        <end position="125"/>
    </location>
</feature>
<feature type="transmembrane region" description="Helical" evidence="1">
    <location>
        <begin position="478"/>
        <end position="500"/>
    </location>
</feature>